<proteinExistence type="inferred from homology"/>
<accession>A0A556U4E6</accession>
<name>A0A556U4E6_BAGYA</name>
<organism evidence="6 7">
    <name type="scientific">Bagarius yarrelli</name>
    <name type="common">Goonch</name>
    <name type="synonym">Bagrus yarrelli</name>
    <dbReference type="NCBI Taxonomy" id="175774"/>
    <lineage>
        <taxon>Eukaryota</taxon>
        <taxon>Metazoa</taxon>
        <taxon>Chordata</taxon>
        <taxon>Craniata</taxon>
        <taxon>Vertebrata</taxon>
        <taxon>Euteleostomi</taxon>
        <taxon>Actinopterygii</taxon>
        <taxon>Neopterygii</taxon>
        <taxon>Teleostei</taxon>
        <taxon>Ostariophysi</taxon>
        <taxon>Siluriformes</taxon>
        <taxon>Sisoridae</taxon>
        <taxon>Sisorinae</taxon>
        <taxon>Bagarius</taxon>
    </lineage>
</organism>
<feature type="region of interest" description="Disordered" evidence="3">
    <location>
        <begin position="852"/>
        <end position="894"/>
    </location>
</feature>
<feature type="region of interest" description="Disordered" evidence="3">
    <location>
        <begin position="609"/>
        <end position="630"/>
    </location>
</feature>
<feature type="domain" description="CENPJ tubulin-binding region" evidence="5">
    <location>
        <begin position="219"/>
        <end position="276"/>
    </location>
</feature>
<keyword evidence="7" id="KW-1185">Reference proteome</keyword>
<feature type="region of interest" description="Disordered" evidence="3">
    <location>
        <begin position="522"/>
        <end position="594"/>
    </location>
</feature>
<feature type="domain" description="Centromere protein J C-terminal" evidence="4">
    <location>
        <begin position="993"/>
        <end position="1021"/>
    </location>
</feature>
<dbReference type="Proteomes" id="UP000319801">
    <property type="component" value="Unassembled WGS sequence"/>
</dbReference>
<feature type="coiled-coil region" evidence="2">
    <location>
        <begin position="785"/>
        <end position="844"/>
    </location>
</feature>
<feature type="region of interest" description="Disordered" evidence="3">
    <location>
        <begin position="1"/>
        <end position="29"/>
    </location>
</feature>
<dbReference type="OrthoDB" id="10252174at2759"/>
<dbReference type="Gene3D" id="2.60.450.20">
    <property type="match status" value="1"/>
</dbReference>
<evidence type="ECO:0000256" key="1">
    <source>
        <dbReference type="ARBA" id="ARBA00005627"/>
    </source>
</evidence>
<dbReference type="GO" id="GO:0005813">
    <property type="term" value="C:centrosome"/>
    <property type="evidence" value="ECO:0007669"/>
    <property type="project" value="TreeGrafter"/>
</dbReference>
<dbReference type="Pfam" id="PF25779">
    <property type="entry name" value="Tubulin-bind_CPAP"/>
    <property type="match status" value="1"/>
</dbReference>
<feature type="domain" description="Centromere protein J C-terminal" evidence="4">
    <location>
        <begin position="1067"/>
        <end position="1096"/>
    </location>
</feature>
<gene>
    <name evidence="6" type="ORF">Baya_8599</name>
</gene>
<feature type="compositionally biased region" description="Low complexity" evidence="3">
    <location>
        <begin position="9"/>
        <end position="21"/>
    </location>
</feature>
<feature type="compositionally biased region" description="Polar residues" evidence="3">
    <location>
        <begin position="547"/>
        <end position="569"/>
    </location>
</feature>
<dbReference type="AlphaFoldDB" id="A0A556U4E6"/>
<feature type="domain" description="Centromere protein J C-terminal" evidence="4">
    <location>
        <begin position="938"/>
        <end position="970"/>
    </location>
</feature>
<evidence type="ECO:0000256" key="3">
    <source>
        <dbReference type="SAM" id="MobiDB-lite"/>
    </source>
</evidence>
<dbReference type="GO" id="GO:0005814">
    <property type="term" value="C:centriole"/>
    <property type="evidence" value="ECO:0007669"/>
    <property type="project" value="TreeGrafter"/>
</dbReference>
<evidence type="ECO:0000313" key="7">
    <source>
        <dbReference type="Proteomes" id="UP000319801"/>
    </source>
</evidence>
<evidence type="ECO:0000259" key="4">
    <source>
        <dbReference type="Pfam" id="PF07202"/>
    </source>
</evidence>
<feature type="compositionally biased region" description="Basic and acidic residues" evidence="3">
    <location>
        <begin position="573"/>
        <end position="585"/>
    </location>
</feature>
<dbReference type="EMBL" id="VCAZ01000047">
    <property type="protein sequence ID" value="TSM60527.1"/>
    <property type="molecule type" value="Genomic_DNA"/>
</dbReference>
<reference evidence="6 7" key="1">
    <citation type="journal article" date="2019" name="Genome Biol. Evol.">
        <title>Whole-Genome Sequencing of the Giant Devil Catfish, Bagarius yarrelli.</title>
        <authorList>
            <person name="Jiang W."/>
            <person name="Lv Y."/>
            <person name="Cheng L."/>
            <person name="Yang K."/>
            <person name="Chao B."/>
            <person name="Wang X."/>
            <person name="Li Y."/>
            <person name="Pan X."/>
            <person name="You X."/>
            <person name="Zhang Y."/>
            <person name="Yang J."/>
            <person name="Li J."/>
            <person name="Zhang X."/>
            <person name="Liu S."/>
            <person name="Sun C."/>
            <person name="Yang J."/>
            <person name="Shi Q."/>
        </authorList>
    </citation>
    <scope>NUCLEOTIDE SEQUENCE [LARGE SCALE GENOMIC DNA]</scope>
    <source>
        <strain evidence="6">JWS20170419001</strain>
        <tissue evidence="6">Muscle</tissue>
    </source>
</reference>
<dbReference type="InterPro" id="IPR047002">
    <property type="entry name" value="Tcp10_C_sf"/>
</dbReference>
<dbReference type="PANTHER" id="PTHR10331:SF27">
    <property type="entry name" value="CENTROMERE PROTEIN J"/>
    <property type="match status" value="1"/>
</dbReference>
<dbReference type="InterPro" id="IPR058029">
    <property type="entry name" value="Tubulin-bd_CENPJ"/>
</dbReference>
<feature type="region of interest" description="Disordered" evidence="3">
    <location>
        <begin position="280"/>
        <end position="324"/>
    </location>
</feature>
<feature type="compositionally biased region" description="Polar residues" evidence="3">
    <location>
        <begin position="142"/>
        <end position="152"/>
    </location>
</feature>
<comment type="similarity">
    <text evidence="1">Belongs to the TCP10 family.</text>
</comment>
<dbReference type="Pfam" id="PF07202">
    <property type="entry name" value="Tcp10_C"/>
    <property type="match status" value="4"/>
</dbReference>
<feature type="region of interest" description="Disordered" evidence="3">
    <location>
        <begin position="139"/>
        <end position="161"/>
    </location>
</feature>
<feature type="region of interest" description="Disordered" evidence="3">
    <location>
        <begin position="184"/>
        <end position="227"/>
    </location>
</feature>
<protein>
    <submittedName>
        <fullName evidence="6">Centromere protein J</fullName>
    </submittedName>
</protein>
<evidence type="ECO:0000313" key="6">
    <source>
        <dbReference type="EMBL" id="TSM60527.1"/>
    </source>
</evidence>
<sequence length="1110" mass="125219">MSSQTGAQSLSLSPWIMSSSPEDVDSDVRSSCSSQIIDVSLEDSFSAQFTPLPMSCSSVESVCPSQSSRVLVSTPPPNVLHAGGKPQALIDRLQQLKQLQLHMQEQLKAHQLEQLQNGHARPSGMMQTTPVYNIIKPPILKNTEQPGPNSTHPKPKHSPAHYVLQPPEEVERAPGLSMRIQEPRVDQARSGHHSDHSDHEESLRSENKDMCQKDSKLEPHDRPIRSGCSERTFEEMLEEQLRLENEKLSKMTEVPPDAAKVKRTFLRRGQGLSRFIKGKTTGSFRDKATNSDNKPTPGIDSSAFLGPTNISRQTSEPKRTATKSISVTNVVTQRKTAVLNKNNVPQKTLAPVTKASAKAPDHEMNFRVEKQNERFGPDQHQITKNNKAEGEKILSHAMVDANKGAREWCNMDEQSAGIAESSFDVWLKERGEHWTRDQHREYVELGEFELLEKAADEFSFSSNSSFINTLLRRDGRRLSSTPVKFPPKSLFPHRYVDNSPDLNPVPSPPVPLVDSRAVIEEANPQPDEVTTESSVDGEVEVSDSSVCSNTIFDQPAITPNPQEPFSFQISEPPYDKRSYQDRDRAGGPAADVDSYRDSILVDTIGQVEFDDDDTWNDPENSISSPAKIDDQPDRVLKRKTALSKGAELDRCSSSPLHNEPGPQPTCQLVAKLFPALRPKPCPPPPKVPDLEEHSEQAKSVLLRERLVELETEIERFRKDNAALRRLRQENQEIQQNLRRERAEFEKNMTDELAKWEEFKREETRKLQREKKLVEKHAAAARARPDKQERDEIQSLKRQLNNLQEDLKKRETRWTSTLSRLRQQIDNLNTENATLRDQVRTLEKLRLSTWKNAKSEKETVRGRPGASSISSNIKATKSENPSKSIKSSPAENGMRIEVQNPASGTTSSTDQEKEPCPVAFSLHPSDHLVVSEIEKVSSDGERITIFPNGTRKQVSADGLSVTITFFNGDIKQMLPDQRVIYYYAEAQTTHTTYPDGLEVLQFPNNQIEKLFTDGHKEIVFPDQTVKNLYPDGREESVLLDGTIIQQHPDGTKQIQFSTGQRELHTAEFKRREYPDGTVKTVYSDGRQETRYPNGRVRLKNPEGCVIMDTQT</sequence>
<evidence type="ECO:0000256" key="2">
    <source>
        <dbReference type="SAM" id="Coils"/>
    </source>
</evidence>
<feature type="domain" description="Centromere protein J C-terminal" evidence="4">
    <location>
        <begin position="1029"/>
        <end position="1063"/>
    </location>
</feature>
<dbReference type="InterPro" id="IPR026581">
    <property type="entry name" value="TCP10L/CENPJ"/>
</dbReference>
<feature type="compositionally biased region" description="Basic and acidic residues" evidence="3">
    <location>
        <begin position="184"/>
        <end position="224"/>
    </location>
</feature>
<feature type="compositionally biased region" description="Polar residues" evidence="3">
    <location>
        <begin position="866"/>
        <end position="889"/>
    </location>
</feature>
<comment type="caution">
    <text evidence="6">The sequence shown here is derived from an EMBL/GenBank/DDBJ whole genome shotgun (WGS) entry which is preliminary data.</text>
</comment>
<evidence type="ECO:0000259" key="5">
    <source>
        <dbReference type="Pfam" id="PF25779"/>
    </source>
</evidence>
<dbReference type="GO" id="GO:0060271">
    <property type="term" value="P:cilium assembly"/>
    <property type="evidence" value="ECO:0007669"/>
    <property type="project" value="TreeGrafter"/>
</dbReference>
<dbReference type="InterPro" id="IPR009852">
    <property type="entry name" value="CENPJ_C_dom"/>
</dbReference>
<keyword evidence="2" id="KW-0175">Coiled coil</keyword>
<dbReference type="PANTHER" id="PTHR10331">
    <property type="entry name" value="T COMPLEX PROTEIN 10"/>
    <property type="match status" value="1"/>
</dbReference>
<feature type="coiled-coil region" evidence="2">
    <location>
        <begin position="699"/>
        <end position="754"/>
    </location>
</feature>
<dbReference type="GO" id="GO:0061511">
    <property type="term" value="P:centriole elongation"/>
    <property type="evidence" value="ECO:0007669"/>
    <property type="project" value="TreeGrafter"/>
</dbReference>
<dbReference type="GO" id="GO:0015631">
    <property type="term" value="F:tubulin binding"/>
    <property type="evidence" value="ECO:0007669"/>
    <property type="project" value="TreeGrafter"/>
</dbReference>